<accession>A0A835TB39</accession>
<keyword evidence="2" id="KW-0863">Zinc-finger</keyword>
<keyword evidence="7" id="KW-1185">Reference proteome</keyword>
<evidence type="ECO:0000256" key="3">
    <source>
        <dbReference type="ARBA" id="ARBA00022833"/>
    </source>
</evidence>
<dbReference type="Proteomes" id="UP000613740">
    <property type="component" value="Unassembled WGS sequence"/>
</dbReference>
<comment type="caution">
    <text evidence="6">The sequence shown here is derived from an EMBL/GenBank/DDBJ whole genome shotgun (WGS) entry which is preliminary data.</text>
</comment>
<dbReference type="GO" id="GO:0008270">
    <property type="term" value="F:zinc ion binding"/>
    <property type="evidence" value="ECO:0007669"/>
    <property type="project" value="UniProtKB-KW"/>
</dbReference>
<dbReference type="SUPFAM" id="SSF103612">
    <property type="entry name" value="SBT domain"/>
    <property type="match status" value="1"/>
</dbReference>
<feature type="region of interest" description="Disordered" evidence="4">
    <location>
        <begin position="515"/>
        <end position="559"/>
    </location>
</feature>
<reference evidence="6" key="1">
    <citation type="journal article" date="2020" name="bioRxiv">
        <title>Comparative genomics of Chlamydomonas.</title>
        <authorList>
            <person name="Craig R.J."/>
            <person name="Hasan A.R."/>
            <person name="Ness R.W."/>
            <person name="Keightley P.D."/>
        </authorList>
    </citation>
    <scope>NUCLEOTIDE SEQUENCE</scope>
    <source>
        <strain evidence="6">CCAP 11/173</strain>
    </source>
</reference>
<dbReference type="PROSITE" id="PS51141">
    <property type="entry name" value="ZF_SBP"/>
    <property type="match status" value="1"/>
</dbReference>
<dbReference type="Pfam" id="PF03110">
    <property type="entry name" value="SBP"/>
    <property type="match status" value="1"/>
</dbReference>
<dbReference type="PANTHER" id="PTHR31251:SF169">
    <property type="entry name" value="SQUAMOSA PROMOTER-BINDING-LIKE PROTEIN 8"/>
    <property type="match status" value="1"/>
</dbReference>
<feature type="compositionally biased region" description="Basic and acidic residues" evidence="4">
    <location>
        <begin position="195"/>
        <end position="210"/>
    </location>
</feature>
<sequence length="559" mass="54431">MHYPGLQEEAVSSAETQNLIASIAGILQNTTAALPAGPPQLGGPTPAGAGGSPGRVAADAVANAAAAAAAASAMPAGLMLLPHQLGGIPGFPGVNLNDPSLAPFLMGALGAPGLAMDPGLQQLMAGGFPGMPGQPGGMPGLNLASLLAGAGVDLDPSAAADLAAGVMAGAAGKPGGGGQLAGTKRPADGAAGGAYKRERSEEAGRGREQGKCHVDGCNVDLTTAGPYYQRYRTCEAHLKAPCIIKDGLQQRFCQQCGRFHELSEFDNNKRSCRARLHSHNQRRRKRTEEQLANQGGGDGGGGGGHSAAAAAAAAAGLMQGAGALMQPGAAGLGAQMAALGAHGLLGGMGGGAPNLTDILNSMGGVTPELLASMSDPSKMPPMKPDDLTALLSTMSPALLGSLTGMAAASPDAGAALLALAAGGGAAADALSQPLLDIFKGAAGAVPGALAGPADLAGADLQQQLAMALAASAGAAMPDPATMEAALAAAATMDPQTLAAAAAAVNLQQQQMAAAAAGHHHHQHHHHHHLAGLHGLPHDPLGGGGGGGHHLGGHHGDGSI</sequence>
<feature type="compositionally biased region" description="Gly residues" evidence="4">
    <location>
        <begin position="294"/>
        <end position="305"/>
    </location>
</feature>
<protein>
    <recommendedName>
        <fullName evidence="5">SBP-type domain-containing protein</fullName>
    </recommendedName>
</protein>
<evidence type="ECO:0000313" key="6">
    <source>
        <dbReference type="EMBL" id="KAG2442149.1"/>
    </source>
</evidence>
<feature type="region of interest" description="Disordered" evidence="4">
    <location>
        <begin position="35"/>
        <end position="54"/>
    </location>
</feature>
<dbReference type="InterPro" id="IPR036893">
    <property type="entry name" value="SBP_sf"/>
</dbReference>
<dbReference type="GO" id="GO:0003677">
    <property type="term" value="F:DNA binding"/>
    <property type="evidence" value="ECO:0007669"/>
    <property type="project" value="InterPro"/>
</dbReference>
<dbReference type="Gene3D" id="4.10.1100.10">
    <property type="entry name" value="Transcription factor, SBP-box domain"/>
    <property type="match status" value="1"/>
</dbReference>
<dbReference type="InterPro" id="IPR004333">
    <property type="entry name" value="SBP_dom"/>
</dbReference>
<feature type="region of interest" description="Disordered" evidence="4">
    <location>
        <begin position="275"/>
        <end position="305"/>
    </location>
</feature>
<evidence type="ECO:0000256" key="2">
    <source>
        <dbReference type="ARBA" id="ARBA00022771"/>
    </source>
</evidence>
<gene>
    <name evidence="6" type="ORF">HYH02_009637</name>
</gene>
<proteinExistence type="predicted"/>
<feature type="compositionally biased region" description="Gly residues" evidence="4">
    <location>
        <begin position="540"/>
        <end position="549"/>
    </location>
</feature>
<keyword evidence="3" id="KW-0862">Zinc</keyword>
<name>A0A835TB39_9CHLO</name>
<feature type="compositionally biased region" description="Basic residues" evidence="4">
    <location>
        <begin position="517"/>
        <end position="530"/>
    </location>
</feature>
<dbReference type="GO" id="GO:0005634">
    <property type="term" value="C:nucleus"/>
    <property type="evidence" value="ECO:0007669"/>
    <property type="project" value="InterPro"/>
</dbReference>
<evidence type="ECO:0000313" key="7">
    <source>
        <dbReference type="Proteomes" id="UP000613740"/>
    </source>
</evidence>
<dbReference type="PANTHER" id="PTHR31251">
    <property type="entry name" value="SQUAMOSA PROMOTER-BINDING-LIKE PROTEIN 4"/>
    <property type="match status" value="1"/>
</dbReference>
<evidence type="ECO:0000256" key="1">
    <source>
        <dbReference type="ARBA" id="ARBA00022723"/>
    </source>
</evidence>
<dbReference type="InterPro" id="IPR044817">
    <property type="entry name" value="SBP-like"/>
</dbReference>
<evidence type="ECO:0000259" key="5">
    <source>
        <dbReference type="PROSITE" id="PS51141"/>
    </source>
</evidence>
<keyword evidence="1" id="KW-0479">Metal-binding</keyword>
<dbReference type="EMBL" id="JAEHOD010000033">
    <property type="protein sequence ID" value="KAG2442149.1"/>
    <property type="molecule type" value="Genomic_DNA"/>
</dbReference>
<feature type="region of interest" description="Disordered" evidence="4">
    <location>
        <begin position="174"/>
        <end position="210"/>
    </location>
</feature>
<dbReference type="OrthoDB" id="514967at2759"/>
<feature type="domain" description="SBP-type" evidence="5">
    <location>
        <begin position="209"/>
        <end position="286"/>
    </location>
</feature>
<feature type="compositionally biased region" description="Basic residues" evidence="4">
    <location>
        <begin position="275"/>
        <end position="285"/>
    </location>
</feature>
<dbReference type="AlphaFoldDB" id="A0A835TB39"/>
<evidence type="ECO:0000256" key="4">
    <source>
        <dbReference type="SAM" id="MobiDB-lite"/>
    </source>
</evidence>
<organism evidence="6 7">
    <name type="scientific">Chlamydomonas schloesseri</name>
    <dbReference type="NCBI Taxonomy" id="2026947"/>
    <lineage>
        <taxon>Eukaryota</taxon>
        <taxon>Viridiplantae</taxon>
        <taxon>Chlorophyta</taxon>
        <taxon>core chlorophytes</taxon>
        <taxon>Chlorophyceae</taxon>
        <taxon>CS clade</taxon>
        <taxon>Chlamydomonadales</taxon>
        <taxon>Chlamydomonadaceae</taxon>
        <taxon>Chlamydomonas</taxon>
    </lineage>
</organism>